<proteinExistence type="predicted"/>
<keyword evidence="3" id="KW-1185">Reference proteome</keyword>
<reference evidence="2 3" key="1">
    <citation type="submission" date="2021-06" db="EMBL/GenBank/DDBJ databases">
        <title>Gemonas diversity in paddy soil.</title>
        <authorList>
            <person name="Liu G."/>
        </authorList>
    </citation>
    <scope>NUCLEOTIDE SEQUENCE [LARGE SCALE GENOMIC DNA]</scope>
    <source>
        <strain evidence="2 3">RG2</strain>
    </source>
</reference>
<evidence type="ECO:0008006" key="4">
    <source>
        <dbReference type="Google" id="ProtNLM"/>
    </source>
</evidence>
<keyword evidence="1" id="KW-0732">Signal</keyword>
<name>A0ABX8LQ02_9BACT</name>
<dbReference type="EMBL" id="CP077683">
    <property type="protein sequence ID" value="QXE92669.1"/>
    <property type="molecule type" value="Genomic_DNA"/>
</dbReference>
<dbReference type="Proteomes" id="UP000683559">
    <property type="component" value="Chromosome"/>
</dbReference>
<protein>
    <recommendedName>
        <fullName evidence="4">DUF4426 domain-containing protein</fullName>
    </recommendedName>
</protein>
<dbReference type="RefSeq" id="WP_217289217.1">
    <property type="nucleotide sequence ID" value="NZ_CP077683.1"/>
</dbReference>
<evidence type="ECO:0000313" key="3">
    <source>
        <dbReference type="Proteomes" id="UP000683559"/>
    </source>
</evidence>
<evidence type="ECO:0000313" key="2">
    <source>
        <dbReference type="EMBL" id="QXE92669.1"/>
    </source>
</evidence>
<accession>A0ABX8LQ02</accession>
<organism evidence="2 3">
    <name type="scientific">Geomonas subterranea</name>
    <dbReference type="NCBI Taxonomy" id="2847989"/>
    <lineage>
        <taxon>Bacteria</taxon>
        <taxon>Pseudomonadati</taxon>
        <taxon>Thermodesulfobacteriota</taxon>
        <taxon>Desulfuromonadia</taxon>
        <taxon>Geobacterales</taxon>
        <taxon>Geobacteraceae</taxon>
        <taxon>Geomonas</taxon>
    </lineage>
</organism>
<evidence type="ECO:0000256" key="1">
    <source>
        <dbReference type="SAM" id="SignalP"/>
    </source>
</evidence>
<gene>
    <name evidence="2" type="ORF">KP001_09170</name>
</gene>
<feature type="chain" id="PRO_5046405681" description="DUF4426 domain-containing protein" evidence="1">
    <location>
        <begin position="25"/>
        <end position="155"/>
    </location>
</feature>
<feature type="signal peptide" evidence="1">
    <location>
        <begin position="1"/>
        <end position="24"/>
    </location>
</feature>
<sequence length="155" mass="17248">MKKMQPLMVAAAVLGLSIPMTALAKTVPAPITTQVGKGALDYQETIGNLRVTFKFVSMKEHMQAAGIEMPKDMKETHHLKVDFLDAKTGKPFTEGEVKVKVQGPDKVAQVKDLVAMNNRFCSDLDLSKKGKYGVMTKFQLKGREVQSIKFWYTVK</sequence>